<name>A0AAU7BQ29_9FLAO</name>
<feature type="chain" id="PRO_5043638586" description="Peptidase S74 domain-containing protein" evidence="1">
    <location>
        <begin position="23"/>
        <end position="375"/>
    </location>
</feature>
<organism evidence="2">
    <name type="scientific">Pontimicrobium sp. SW4</name>
    <dbReference type="NCBI Taxonomy" id="3153519"/>
    <lineage>
        <taxon>Bacteria</taxon>
        <taxon>Pseudomonadati</taxon>
        <taxon>Bacteroidota</taxon>
        <taxon>Flavobacteriia</taxon>
        <taxon>Flavobacteriales</taxon>
        <taxon>Flavobacteriaceae</taxon>
        <taxon>Pontimicrobium</taxon>
    </lineage>
</organism>
<reference evidence="2" key="1">
    <citation type="submission" date="2024-05" db="EMBL/GenBank/DDBJ databases">
        <title>Pontimicrobium maritimus sp. nov., isolated form sea water.</title>
        <authorList>
            <person name="Muhammad N."/>
            <person name="Vuong T.Q."/>
            <person name="Han H.L."/>
            <person name="Kim S.-G."/>
        </authorList>
    </citation>
    <scope>NUCLEOTIDE SEQUENCE</scope>
    <source>
        <strain evidence="2">SW4</strain>
    </source>
</reference>
<accession>A0AAU7BQ29</accession>
<sequence length="375" mass="41463">MKKNILTIVALLLGYVAMYSQTQTQNLNMGLYQLQFPSANGGSNRIQSYGGTFPGTWLFKSRFDDIYIDAGENASNKYRILFLTGGIERARINSDGNFGIGTTNPSKKLEIKGGDGVGIRLFNEVANTWDILNTQYGKLDFVRGGVNTFMRIDQFGNVGIGTTNPGKKLEVNGDILLQNSSGIKQIYTWSGSDENWRIGMNDNPGFNRSLVTSHTQFIAYGLNNNQGFAVGRNGEDSSFEIGGTNHTAFFRGNVGIGTTTPGSWKLAVNGNIRAKEVKVETGWSDFVFDNDYDLPTLKEVEQHIKAKGHLKDIPSAKEVAENGIMLGEMDSKLLQKIEELTLYTINQEKRISNLEATNKKLIKILEKLVDGKSEE</sequence>
<dbReference type="EMBL" id="CP157199">
    <property type="protein sequence ID" value="XBG60297.1"/>
    <property type="molecule type" value="Genomic_DNA"/>
</dbReference>
<feature type="signal peptide" evidence="1">
    <location>
        <begin position="1"/>
        <end position="22"/>
    </location>
</feature>
<evidence type="ECO:0000313" key="2">
    <source>
        <dbReference type="EMBL" id="XBG60297.1"/>
    </source>
</evidence>
<gene>
    <name evidence="2" type="ORF">ABGB03_10565</name>
</gene>
<evidence type="ECO:0000256" key="1">
    <source>
        <dbReference type="SAM" id="SignalP"/>
    </source>
</evidence>
<keyword evidence="1" id="KW-0732">Signal</keyword>
<dbReference type="AlphaFoldDB" id="A0AAU7BQ29"/>
<protein>
    <recommendedName>
        <fullName evidence="3">Peptidase S74 domain-containing protein</fullName>
    </recommendedName>
</protein>
<evidence type="ECO:0008006" key="3">
    <source>
        <dbReference type="Google" id="ProtNLM"/>
    </source>
</evidence>
<dbReference type="RefSeq" id="WP_347922481.1">
    <property type="nucleotide sequence ID" value="NZ_CP157199.1"/>
</dbReference>
<proteinExistence type="predicted"/>